<reference evidence="2" key="1">
    <citation type="submission" date="2021-06" db="EMBL/GenBank/DDBJ databases">
        <authorList>
            <person name="Kallberg Y."/>
            <person name="Tangrot J."/>
            <person name="Rosling A."/>
        </authorList>
    </citation>
    <scope>NUCLEOTIDE SEQUENCE</scope>
    <source>
        <strain evidence="2">MT106</strain>
    </source>
</reference>
<comment type="caution">
    <text evidence="2">The sequence shown here is derived from an EMBL/GenBank/DDBJ whole genome shotgun (WGS) entry which is preliminary data.</text>
</comment>
<keyword evidence="3" id="KW-1185">Reference proteome</keyword>
<dbReference type="AlphaFoldDB" id="A0A9N8Z2Z0"/>
<proteinExistence type="predicted"/>
<gene>
    <name evidence="2" type="ORF">AGERDE_LOCUS2830</name>
</gene>
<dbReference type="OrthoDB" id="2484669at2759"/>
<accession>A0A9N8Z2Z0</accession>
<feature type="region of interest" description="Disordered" evidence="1">
    <location>
        <begin position="23"/>
        <end position="67"/>
    </location>
</feature>
<evidence type="ECO:0000313" key="2">
    <source>
        <dbReference type="EMBL" id="CAG8472930.1"/>
    </source>
</evidence>
<dbReference type="EMBL" id="CAJVPL010000248">
    <property type="protein sequence ID" value="CAG8472930.1"/>
    <property type="molecule type" value="Genomic_DNA"/>
</dbReference>
<name>A0A9N8Z2Z0_9GLOM</name>
<evidence type="ECO:0000256" key="1">
    <source>
        <dbReference type="SAM" id="MobiDB-lite"/>
    </source>
</evidence>
<evidence type="ECO:0000313" key="3">
    <source>
        <dbReference type="Proteomes" id="UP000789831"/>
    </source>
</evidence>
<protein>
    <submittedName>
        <fullName evidence="2">2995_t:CDS:1</fullName>
    </submittedName>
</protein>
<dbReference type="Proteomes" id="UP000789831">
    <property type="component" value="Unassembled WGS sequence"/>
</dbReference>
<organism evidence="2 3">
    <name type="scientific">Ambispora gerdemannii</name>
    <dbReference type="NCBI Taxonomy" id="144530"/>
    <lineage>
        <taxon>Eukaryota</taxon>
        <taxon>Fungi</taxon>
        <taxon>Fungi incertae sedis</taxon>
        <taxon>Mucoromycota</taxon>
        <taxon>Glomeromycotina</taxon>
        <taxon>Glomeromycetes</taxon>
        <taxon>Archaeosporales</taxon>
        <taxon>Ambisporaceae</taxon>
        <taxon>Ambispora</taxon>
    </lineage>
</organism>
<sequence>MKIGGNAFVNKFIECIVDTSLTDDKGQNNRQSERSIISETGTKKDGSTYRKNTNKTKLAKPTQDKSPSFGSTFLQPHLYAIDHTKCEYTMYQFQHRYRLSGVYPLSLRIEYNQNLLNQYRSRRALKGKMTYDYFNSMTFGEFLDSPGMLKANDYTEFYQKELPLSINESSRGGTTTGSFNIKSIKTNLKSATGKDEQVGIDNMV</sequence>
<feature type="compositionally biased region" description="Basic and acidic residues" evidence="1">
    <location>
        <begin position="23"/>
        <end position="33"/>
    </location>
</feature>